<evidence type="ECO:0000256" key="7">
    <source>
        <dbReference type="ARBA" id="ARBA00023136"/>
    </source>
</evidence>
<dbReference type="GO" id="GO:0005886">
    <property type="term" value="C:plasma membrane"/>
    <property type="evidence" value="ECO:0007669"/>
    <property type="project" value="UniProtKB-SubCell"/>
</dbReference>
<gene>
    <name evidence="13" type="ORF">OSB1V03_LOCUS13814</name>
</gene>
<feature type="compositionally biased region" description="Low complexity" evidence="10">
    <location>
        <begin position="147"/>
        <end position="163"/>
    </location>
</feature>
<accession>A0A7R9Q5K6</accession>
<dbReference type="InterPro" id="IPR000276">
    <property type="entry name" value="GPCR_Rhodpsn"/>
</dbReference>
<evidence type="ECO:0000256" key="6">
    <source>
        <dbReference type="ARBA" id="ARBA00023040"/>
    </source>
</evidence>
<feature type="region of interest" description="Disordered" evidence="10">
    <location>
        <begin position="132"/>
        <end position="163"/>
    </location>
</feature>
<feature type="domain" description="G-protein coupled receptors family 1 profile" evidence="12">
    <location>
        <begin position="1"/>
        <end position="96"/>
    </location>
</feature>
<protein>
    <recommendedName>
        <fullName evidence="12">G-protein coupled receptors family 1 profile domain-containing protein</fullName>
    </recommendedName>
</protein>
<dbReference type="Proteomes" id="UP000759131">
    <property type="component" value="Unassembled WGS sequence"/>
</dbReference>
<keyword evidence="6" id="KW-0297">G-protein coupled receptor</keyword>
<feature type="compositionally biased region" description="Basic residues" evidence="10">
    <location>
        <begin position="137"/>
        <end position="146"/>
    </location>
</feature>
<sequence>ATMAIAYTRMGRVLWDSRLNELNCNIQSDVIRNKQKVVRMLICVITVFGICWLPYHSYFLSTYIWPDIIKTKQIKHIYLFIYWLAMANSLFNPIILFVMNKRFRNCINYYMRFQCLTGRTIQLDSRVSVVSNSAQKKSSKKKRQQNNHKNNNKINNKSTEVSL</sequence>
<keyword evidence="9" id="KW-0807">Transducer</keyword>
<dbReference type="SUPFAM" id="SSF81321">
    <property type="entry name" value="Family A G protein-coupled receptor-like"/>
    <property type="match status" value="1"/>
</dbReference>
<keyword evidence="3" id="KW-1003">Cell membrane</keyword>
<comment type="similarity">
    <text evidence="2">Belongs to the G-protein coupled receptor 1 family.</text>
</comment>
<dbReference type="InterPro" id="IPR017452">
    <property type="entry name" value="GPCR_Rhodpsn_7TM"/>
</dbReference>
<dbReference type="Pfam" id="PF00001">
    <property type="entry name" value="7tm_1"/>
    <property type="match status" value="1"/>
</dbReference>
<keyword evidence="7 11" id="KW-0472">Membrane</keyword>
<evidence type="ECO:0000256" key="3">
    <source>
        <dbReference type="ARBA" id="ARBA00022475"/>
    </source>
</evidence>
<evidence type="ECO:0000256" key="11">
    <source>
        <dbReference type="SAM" id="Phobius"/>
    </source>
</evidence>
<dbReference type="AlphaFoldDB" id="A0A7R9Q5K6"/>
<evidence type="ECO:0000256" key="1">
    <source>
        <dbReference type="ARBA" id="ARBA00004651"/>
    </source>
</evidence>
<evidence type="ECO:0000256" key="10">
    <source>
        <dbReference type="SAM" id="MobiDB-lite"/>
    </source>
</evidence>
<feature type="non-terminal residue" evidence="13">
    <location>
        <position position="1"/>
    </location>
</feature>
<keyword evidence="4 11" id="KW-0812">Transmembrane</keyword>
<evidence type="ECO:0000256" key="8">
    <source>
        <dbReference type="ARBA" id="ARBA00023170"/>
    </source>
</evidence>
<proteinExistence type="inferred from homology"/>
<organism evidence="13">
    <name type="scientific">Medioppia subpectinata</name>
    <dbReference type="NCBI Taxonomy" id="1979941"/>
    <lineage>
        <taxon>Eukaryota</taxon>
        <taxon>Metazoa</taxon>
        <taxon>Ecdysozoa</taxon>
        <taxon>Arthropoda</taxon>
        <taxon>Chelicerata</taxon>
        <taxon>Arachnida</taxon>
        <taxon>Acari</taxon>
        <taxon>Acariformes</taxon>
        <taxon>Sarcoptiformes</taxon>
        <taxon>Oribatida</taxon>
        <taxon>Brachypylina</taxon>
        <taxon>Oppioidea</taxon>
        <taxon>Oppiidae</taxon>
        <taxon>Medioppia</taxon>
    </lineage>
</organism>
<dbReference type="PROSITE" id="PS50262">
    <property type="entry name" value="G_PROTEIN_RECEP_F1_2"/>
    <property type="match status" value="1"/>
</dbReference>
<evidence type="ECO:0000256" key="4">
    <source>
        <dbReference type="ARBA" id="ARBA00022692"/>
    </source>
</evidence>
<dbReference type="EMBL" id="OC867288">
    <property type="protein sequence ID" value="CAD7633417.1"/>
    <property type="molecule type" value="Genomic_DNA"/>
</dbReference>
<dbReference type="Gene3D" id="1.20.1070.10">
    <property type="entry name" value="Rhodopsin 7-helix transmembrane proteins"/>
    <property type="match status" value="1"/>
</dbReference>
<feature type="transmembrane region" description="Helical" evidence="11">
    <location>
        <begin position="37"/>
        <end position="57"/>
    </location>
</feature>
<dbReference type="EMBL" id="CAJPIZ010012713">
    <property type="protein sequence ID" value="CAG2113847.1"/>
    <property type="molecule type" value="Genomic_DNA"/>
</dbReference>
<dbReference type="GO" id="GO:0004995">
    <property type="term" value="F:tachykinin receptor activity"/>
    <property type="evidence" value="ECO:0007669"/>
    <property type="project" value="InterPro"/>
</dbReference>
<evidence type="ECO:0000256" key="5">
    <source>
        <dbReference type="ARBA" id="ARBA00022989"/>
    </source>
</evidence>
<keyword evidence="14" id="KW-1185">Reference proteome</keyword>
<name>A0A7R9Q5K6_9ACAR</name>
<evidence type="ECO:0000313" key="14">
    <source>
        <dbReference type="Proteomes" id="UP000759131"/>
    </source>
</evidence>
<dbReference type="InterPro" id="IPR001681">
    <property type="entry name" value="Neurokn_rcpt"/>
</dbReference>
<dbReference type="PRINTS" id="PR00237">
    <property type="entry name" value="GPCRRHODOPSN"/>
</dbReference>
<evidence type="ECO:0000256" key="9">
    <source>
        <dbReference type="ARBA" id="ARBA00023224"/>
    </source>
</evidence>
<evidence type="ECO:0000259" key="12">
    <source>
        <dbReference type="PROSITE" id="PS50262"/>
    </source>
</evidence>
<dbReference type="OrthoDB" id="5981855at2759"/>
<reference evidence="13" key="1">
    <citation type="submission" date="2020-11" db="EMBL/GenBank/DDBJ databases">
        <authorList>
            <person name="Tran Van P."/>
        </authorList>
    </citation>
    <scope>NUCLEOTIDE SEQUENCE</scope>
</reference>
<keyword evidence="8" id="KW-0675">Receptor</keyword>
<evidence type="ECO:0000313" key="13">
    <source>
        <dbReference type="EMBL" id="CAD7633417.1"/>
    </source>
</evidence>
<keyword evidence="5 11" id="KW-1133">Transmembrane helix</keyword>
<feature type="transmembrane region" description="Helical" evidence="11">
    <location>
        <begin position="77"/>
        <end position="99"/>
    </location>
</feature>
<dbReference type="PANTHER" id="PTHR46925:SF2">
    <property type="entry name" value="G-PROTEIN COUPLED RECEPTOR TKR-1-RELATED"/>
    <property type="match status" value="1"/>
</dbReference>
<dbReference type="PANTHER" id="PTHR46925">
    <property type="entry name" value="G-PROTEIN COUPLED RECEPTOR TKR-1-RELATED"/>
    <property type="match status" value="1"/>
</dbReference>
<evidence type="ECO:0000256" key="2">
    <source>
        <dbReference type="ARBA" id="ARBA00010663"/>
    </source>
</evidence>
<comment type="subcellular location">
    <subcellularLocation>
        <location evidence="1">Cell membrane</location>
        <topology evidence="1">Multi-pass membrane protein</topology>
    </subcellularLocation>
</comment>